<accession>A0A0G1MN44</accession>
<dbReference type="AlphaFoldDB" id="A0A0G1MN44"/>
<name>A0A0G1MN44_9BACT</name>
<gene>
    <name evidence="2" type="ORF">UX13_C0031G0005</name>
</gene>
<comment type="caution">
    <text evidence="2">The sequence shown here is derived from an EMBL/GenBank/DDBJ whole genome shotgun (WGS) entry which is preliminary data.</text>
</comment>
<evidence type="ECO:0000313" key="2">
    <source>
        <dbReference type="EMBL" id="KKU09766.1"/>
    </source>
</evidence>
<protein>
    <submittedName>
        <fullName evidence="2">Uncharacterized protein</fullName>
    </submittedName>
</protein>
<evidence type="ECO:0000313" key="3">
    <source>
        <dbReference type="Proteomes" id="UP000034329"/>
    </source>
</evidence>
<keyword evidence="1" id="KW-1133">Transmembrane helix</keyword>
<proteinExistence type="predicted"/>
<evidence type="ECO:0000256" key="1">
    <source>
        <dbReference type="SAM" id="Phobius"/>
    </source>
</evidence>
<keyword evidence="1" id="KW-0812">Transmembrane</keyword>
<feature type="transmembrane region" description="Helical" evidence="1">
    <location>
        <begin position="7"/>
        <end position="26"/>
    </location>
</feature>
<dbReference type="Proteomes" id="UP000034329">
    <property type="component" value="Unassembled WGS sequence"/>
</dbReference>
<feature type="transmembrane region" description="Helical" evidence="1">
    <location>
        <begin position="105"/>
        <end position="127"/>
    </location>
</feature>
<reference evidence="2 3" key="1">
    <citation type="journal article" date="2015" name="Nature">
        <title>rRNA introns, odd ribosomes, and small enigmatic genomes across a large radiation of phyla.</title>
        <authorList>
            <person name="Brown C.T."/>
            <person name="Hug L.A."/>
            <person name="Thomas B.C."/>
            <person name="Sharon I."/>
            <person name="Castelle C.J."/>
            <person name="Singh A."/>
            <person name="Wilkins M.J."/>
            <person name="Williams K.H."/>
            <person name="Banfield J.F."/>
        </authorList>
    </citation>
    <scope>NUCLEOTIDE SEQUENCE [LARGE SCALE GENOMIC DNA]</scope>
</reference>
<dbReference type="EMBL" id="LCLA01000031">
    <property type="protein sequence ID" value="KKU09766.1"/>
    <property type="molecule type" value="Genomic_DNA"/>
</dbReference>
<feature type="transmembrane region" description="Helical" evidence="1">
    <location>
        <begin position="79"/>
        <end position="99"/>
    </location>
</feature>
<keyword evidence="1" id="KW-0472">Membrane</keyword>
<organism evidence="2 3">
    <name type="scientific">Candidatus Woesebacteria bacterium GW2011_GWB1_45_5</name>
    <dbReference type="NCBI Taxonomy" id="1618581"/>
    <lineage>
        <taxon>Bacteria</taxon>
        <taxon>Candidatus Woeseibacteriota</taxon>
    </lineage>
</organism>
<feature type="transmembrane region" description="Helical" evidence="1">
    <location>
        <begin position="38"/>
        <end position="59"/>
    </location>
</feature>
<sequence length="135" mass="14981">MKKPNRILFWIGLVGALVAFELFNYSTTKYALSNLFDITFAGMSWAIVLAIAFCAIDYAGISRAFTPNKPTGDKYLLPAWFLVSALNAGFTLLAVLIANPELPRYVAFAVAMTVWTLRVLIVGAFWVTGERMFKS</sequence>